<dbReference type="EMBL" id="LFKP01000010">
    <property type="protein sequence ID" value="OHV95417.1"/>
    <property type="molecule type" value="Genomic_DNA"/>
</dbReference>
<feature type="transmembrane region" description="Helical" evidence="1">
    <location>
        <begin position="41"/>
        <end position="64"/>
    </location>
</feature>
<name>A0A1S1U4M9_9BURK</name>
<dbReference type="AlphaFoldDB" id="A0A1S1U4M9"/>
<feature type="transmembrane region" description="Helical" evidence="1">
    <location>
        <begin position="7"/>
        <end position="26"/>
    </location>
</feature>
<reference evidence="2 3" key="1">
    <citation type="submission" date="2015-06" db="EMBL/GenBank/DDBJ databases">
        <title>Draft genome sequencing of a biphenyl-degrading bacterium, Janthinobacterium lividum MEG1.</title>
        <authorList>
            <person name="Shimodaira J."/>
            <person name="Hatta T."/>
        </authorList>
    </citation>
    <scope>NUCLEOTIDE SEQUENCE [LARGE SCALE GENOMIC DNA]</scope>
    <source>
        <strain evidence="2 3">MEG1</strain>
    </source>
</reference>
<protein>
    <submittedName>
        <fullName evidence="2">Uncharacterized protein</fullName>
    </submittedName>
</protein>
<keyword evidence="1" id="KW-0812">Transmembrane</keyword>
<keyword evidence="1" id="KW-0472">Membrane</keyword>
<evidence type="ECO:0000313" key="2">
    <source>
        <dbReference type="EMBL" id="OHV95417.1"/>
    </source>
</evidence>
<accession>A0A1S1U4M9</accession>
<keyword evidence="1" id="KW-1133">Transmembrane helix</keyword>
<dbReference type="RefSeq" id="WP_071078636.1">
    <property type="nucleotide sequence ID" value="NZ_LFKP01000010.1"/>
</dbReference>
<evidence type="ECO:0000313" key="3">
    <source>
        <dbReference type="Proteomes" id="UP000179840"/>
    </source>
</evidence>
<gene>
    <name evidence="2" type="ORF">AKG95_19815</name>
</gene>
<sequence>MSPIERKWWFMLPVMTIAAVATLFLLDSANVPNTNPFARGLIFGLCFTSLHRGLSFCIWMGLLWGAPGLADSKLTEGTDRPA</sequence>
<dbReference type="Proteomes" id="UP000179840">
    <property type="component" value="Unassembled WGS sequence"/>
</dbReference>
<proteinExistence type="predicted"/>
<organism evidence="2 3">
    <name type="scientific">Janthinobacterium lividum</name>
    <dbReference type="NCBI Taxonomy" id="29581"/>
    <lineage>
        <taxon>Bacteria</taxon>
        <taxon>Pseudomonadati</taxon>
        <taxon>Pseudomonadota</taxon>
        <taxon>Betaproteobacteria</taxon>
        <taxon>Burkholderiales</taxon>
        <taxon>Oxalobacteraceae</taxon>
        <taxon>Janthinobacterium</taxon>
    </lineage>
</organism>
<comment type="caution">
    <text evidence="2">The sequence shown here is derived from an EMBL/GenBank/DDBJ whole genome shotgun (WGS) entry which is preliminary data.</text>
</comment>
<evidence type="ECO:0000256" key="1">
    <source>
        <dbReference type="SAM" id="Phobius"/>
    </source>
</evidence>